<keyword evidence="1 2" id="KW-0238">DNA-binding</keyword>
<keyword evidence="3" id="KW-1133">Transmembrane helix</keyword>
<dbReference type="PANTHER" id="PTHR43479:SF11">
    <property type="entry name" value="ACREF_ENVCD OPERON REPRESSOR-RELATED"/>
    <property type="match status" value="1"/>
</dbReference>
<dbReference type="PROSITE" id="PS50977">
    <property type="entry name" value="HTH_TETR_2"/>
    <property type="match status" value="1"/>
</dbReference>
<dbReference type="OrthoDB" id="9798857at2"/>
<dbReference type="InterPro" id="IPR001647">
    <property type="entry name" value="HTH_TetR"/>
</dbReference>
<dbReference type="SUPFAM" id="SSF46689">
    <property type="entry name" value="Homeodomain-like"/>
    <property type="match status" value="1"/>
</dbReference>
<keyword evidence="3" id="KW-0812">Transmembrane</keyword>
<evidence type="ECO:0000256" key="3">
    <source>
        <dbReference type="SAM" id="Phobius"/>
    </source>
</evidence>
<dbReference type="PRINTS" id="PR00455">
    <property type="entry name" value="HTHTETR"/>
</dbReference>
<dbReference type="Pfam" id="PF00440">
    <property type="entry name" value="TetR_N"/>
    <property type="match status" value="1"/>
</dbReference>
<sequence>MRRTKQESLETRAKLLDAALDVFSEKNFSNASLTEISARAGMSKGALYWHFRNKNDLLLRLVEEICRRSEEGAKNAFGSPACAQSVRSYYMDAYLRLKEGDVKKKVYMIMMKRDEWPADIQQSVERVIKESMGREKAMIEEAIANGQKKGLLRSDVSPTAVAVLVSSIFHGLSVMLLAGMLPPEFPEYTDILFDALKRELTESDAAR</sequence>
<dbReference type="SUPFAM" id="SSF48498">
    <property type="entry name" value="Tetracyclin repressor-like, C-terminal domain"/>
    <property type="match status" value="1"/>
</dbReference>
<evidence type="ECO:0000313" key="5">
    <source>
        <dbReference type="EMBL" id="KEJ93300.1"/>
    </source>
</evidence>
<dbReference type="InterPro" id="IPR009057">
    <property type="entry name" value="Homeodomain-like_sf"/>
</dbReference>
<dbReference type="STRING" id="2754.EH55_10580"/>
<evidence type="ECO:0000313" key="6">
    <source>
        <dbReference type="Proteomes" id="UP000027665"/>
    </source>
</evidence>
<gene>
    <name evidence="5" type="ORF">EH55_10580</name>
</gene>
<protein>
    <recommendedName>
        <fullName evidence="4">HTH tetR-type domain-containing protein</fullName>
    </recommendedName>
</protein>
<dbReference type="AlphaFoldDB" id="A0A073IUM0"/>
<dbReference type="InterPro" id="IPR050624">
    <property type="entry name" value="HTH-type_Tx_Regulator"/>
</dbReference>
<dbReference type="GO" id="GO:0003677">
    <property type="term" value="F:DNA binding"/>
    <property type="evidence" value="ECO:0007669"/>
    <property type="project" value="UniProtKB-UniRule"/>
</dbReference>
<dbReference type="Gene3D" id="1.10.357.10">
    <property type="entry name" value="Tetracycline Repressor, domain 2"/>
    <property type="match status" value="1"/>
</dbReference>
<evidence type="ECO:0000259" key="4">
    <source>
        <dbReference type="PROSITE" id="PS50977"/>
    </source>
</evidence>
<dbReference type="eggNOG" id="COG1309">
    <property type="taxonomic scope" value="Bacteria"/>
</dbReference>
<name>A0A073IUM0_9BACT</name>
<organism evidence="5 6">
    <name type="scientific">Synergistes jonesii</name>
    <dbReference type="NCBI Taxonomy" id="2754"/>
    <lineage>
        <taxon>Bacteria</taxon>
        <taxon>Thermotogati</taxon>
        <taxon>Synergistota</taxon>
        <taxon>Synergistia</taxon>
        <taxon>Synergistales</taxon>
        <taxon>Synergistaceae</taxon>
        <taxon>Synergistes</taxon>
    </lineage>
</organism>
<accession>A0A073IUM0</accession>
<evidence type="ECO:0000256" key="2">
    <source>
        <dbReference type="PROSITE-ProRule" id="PRU00335"/>
    </source>
</evidence>
<keyword evidence="6" id="KW-1185">Reference proteome</keyword>
<feature type="DNA-binding region" description="H-T-H motif" evidence="2">
    <location>
        <begin position="32"/>
        <end position="51"/>
    </location>
</feature>
<evidence type="ECO:0000256" key="1">
    <source>
        <dbReference type="ARBA" id="ARBA00023125"/>
    </source>
</evidence>
<dbReference type="EMBL" id="JMKI01000005">
    <property type="protein sequence ID" value="KEJ93300.1"/>
    <property type="molecule type" value="Genomic_DNA"/>
</dbReference>
<dbReference type="GeneID" id="90982684"/>
<keyword evidence="3" id="KW-0472">Membrane</keyword>
<comment type="caution">
    <text evidence="5">The sequence shown here is derived from an EMBL/GenBank/DDBJ whole genome shotgun (WGS) entry which is preliminary data.</text>
</comment>
<dbReference type="PANTHER" id="PTHR43479">
    <property type="entry name" value="ACREF/ENVCD OPERON REPRESSOR-RELATED"/>
    <property type="match status" value="1"/>
</dbReference>
<dbReference type="RefSeq" id="WP_037974352.1">
    <property type="nucleotide sequence ID" value="NZ_JAXDSK010000010.1"/>
</dbReference>
<reference evidence="5 6" key="1">
    <citation type="submission" date="2014-04" db="EMBL/GenBank/DDBJ databases">
        <title>Draft Genome Sequence of Synergistes jonesii.</title>
        <authorList>
            <person name="Coil D.A."/>
            <person name="Eisen J.A."/>
            <person name="Holland-Moritz H.E."/>
        </authorList>
    </citation>
    <scope>NUCLEOTIDE SEQUENCE [LARGE SCALE GENOMIC DNA]</scope>
    <source>
        <strain evidence="5 6">78-1</strain>
    </source>
</reference>
<feature type="transmembrane region" description="Helical" evidence="3">
    <location>
        <begin position="159"/>
        <end position="181"/>
    </location>
</feature>
<proteinExistence type="predicted"/>
<dbReference type="InterPro" id="IPR036271">
    <property type="entry name" value="Tet_transcr_reg_TetR-rel_C_sf"/>
</dbReference>
<feature type="domain" description="HTH tetR-type" evidence="4">
    <location>
        <begin position="9"/>
        <end position="69"/>
    </location>
</feature>
<dbReference type="Proteomes" id="UP000027665">
    <property type="component" value="Unassembled WGS sequence"/>
</dbReference>